<gene>
    <name evidence="2" type="ORF">NHP190012_11810</name>
</gene>
<evidence type="ECO:0000313" key="3">
    <source>
        <dbReference type="Proteomes" id="UP000826146"/>
    </source>
</evidence>
<keyword evidence="1" id="KW-0175">Coiled coil</keyword>
<proteinExistence type="predicted"/>
<name>A0ABN6I7G2_9HELI</name>
<dbReference type="Proteomes" id="UP000826146">
    <property type="component" value="Chromosome"/>
</dbReference>
<reference evidence="2 3" key="1">
    <citation type="submission" date="2021-07" db="EMBL/GenBank/DDBJ databases">
        <title>Novel Helicobacter sp. Isolated from a cat.</title>
        <authorList>
            <person name="Rimbara E."/>
            <person name="Suzuki M."/>
        </authorList>
    </citation>
    <scope>NUCLEOTIDE SEQUENCE [LARGE SCALE GENOMIC DNA]</scope>
    <source>
        <strain evidence="3">NHP19-012</strain>
    </source>
</reference>
<dbReference type="EMBL" id="AP024819">
    <property type="protein sequence ID" value="BCZ19539.1"/>
    <property type="molecule type" value="Genomic_DNA"/>
</dbReference>
<evidence type="ECO:0000256" key="1">
    <source>
        <dbReference type="SAM" id="Coils"/>
    </source>
</evidence>
<organism evidence="2 3">
    <name type="scientific">Helicobacter gastrofelis</name>
    <dbReference type="NCBI Taxonomy" id="2849642"/>
    <lineage>
        <taxon>Bacteria</taxon>
        <taxon>Pseudomonadati</taxon>
        <taxon>Campylobacterota</taxon>
        <taxon>Epsilonproteobacteria</taxon>
        <taxon>Campylobacterales</taxon>
        <taxon>Helicobacteraceae</taxon>
        <taxon>Helicobacter</taxon>
    </lineage>
</organism>
<accession>A0ABN6I7G2</accession>
<sequence>MCGGRTYYRELNRREQAIKKDLENILNKHSQAVQSISNQACTIILGAVESIKNEITNLATEFKSSAEYGAELNQAKRQIENLEKK</sequence>
<keyword evidence="3" id="KW-1185">Reference proteome</keyword>
<protein>
    <submittedName>
        <fullName evidence="2">Uncharacterized protein</fullName>
    </submittedName>
</protein>
<evidence type="ECO:0000313" key="2">
    <source>
        <dbReference type="EMBL" id="BCZ19539.1"/>
    </source>
</evidence>
<feature type="coiled-coil region" evidence="1">
    <location>
        <begin position="8"/>
        <end position="39"/>
    </location>
</feature>